<dbReference type="AlphaFoldDB" id="A0A8H6HRV8"/>
<evidence type="ECO:0000313" key="2">
    <source>
        <dbReference type="Proteomes" id="UP000521943"/>
    </source>
</evidence>
<keyword evidence="2" id="KW-1185">Reference proteome</keyword>
<feature type="non-terminal residue" evidence="1">
    <location>
        <position position="1"/>
    </location>
</feature>
<gene>
    <name evidence="1" type="ORF">DFP72DRAFT_766456</name>
</gene>
<name>A0A8H6HRV8_9AGAR</name>
<reference evidence="1 2" key="1">
    <citation type="submission" date="2020-07" db="EMBL/GenBank/DDBJ databases">
        <title>Comparative genomics of pyrophilous fungi reveals a link between fire events and developmental genes.</title>
        <authorList>
            <consortium name="DOE Joint Genome Institute"/>
            <person name="Steindorff A.S."/>
            <person name="Carver A."/>
            <person name="Calhoun S."/>
            <person name="Stillman K."/>
            <person name="Liu H."/>
            <person name="Lipzen A."/>
            <person name="Pangilinan J."/>
            <person name="Labutti K."/>
            <person name="Bruns T.D."/>
            <person name="Grigoriev I.V."/>
        </authorList>
    </citation>
    <scope>NUCLEOTIDE SEQUENCE [LARGE SCALE GENOMIC DNA]</scope>
    <source>
        <strain evidence="1 2">CBS 144469</strain>
    </source>
</reference>
<feature type="non-terminal residue" evidence="1">
    <location>
        <position position="69"/>
    </location>
</feature>
<dbReference type="InterPro" id="IPR036397">
    <property type="entry name" value="RNaseH_sf"/>
</dbReference>
<proteinExistence type="predicted"/>
<protein>
    <recommendedName>
        <fullName evidence="3">Tc1-like transposase DDE domain-containing protein</fullName>
    </recommendedName>
</protein>
<dbReference type="Gene3D" id="3.30.420.10">
    <property type="entry name" value="Ribonuclease H-like superfamily/Ribonuclease H"/>
    <property type="match status" value="1"/>
</dbReference>
<organism evidence="1 2">
    <name type="scientific">Ephemerocybe angulata</name>
    <dbReference type="NCBI Taxonomy" id="980116"/>
    <lineage>
        <taxon>Eukaryota</taxon>
        <taxon>Fungi</taxon>
        <taxon>Dikarya</taxon>
        <taxon>Basidiomycota</taxon>
        <taxon>Agaricomycotina</taxon>
        <taxon>Agaricomycetes</taxon>
        <taxon>Agaricomycetidae</taxon>
        <taxon>Agaricales</taxon>
        <taxon>Agaricineae</taxon>
        <taxon>Psathyrellaceae</taxon>
        <taxon>Ephemerocybe</taxon>
    </lineage>
</organism>
<evidence type="ECO:0008006" key="3">
    <source>
        <dbReference type="Google" id="ProtNLM"/>
    </source>
</evidence>
<sequence>TLTGVLTLDGIEACTAIEGSITRETYLKYLEHIVLPLCPPYPGLRSVLVMDNARIYYGDEILELCDHFG</sequence>
<accession>A0A8H6HRV8</accession>
<dbReference type="EMBL" id="JACGCI010000049">
    <property type="protein sequence ID" value="KAF6751601.1"/>
    <property type="molecule type" value="Genomic_DNA"/>
</dbReference>
<evidence type="ECO:0000313" key="1">
    <source>
        <dbReference type="EMBL" id="KAF6751601.1"/>
    </source>
</evidence>
<dbReference type="GO" id="GO:0003676">
    <property type="term" value="F:nucleic acid binding"/>
    <property type="evidence" value="ECO:0007669"/>
    <property type="project" value="InterPro"/>
</dbReference>
<dbReference type="Proteomes" id="UP000521943">
    <property type="component" value="Unassembled WGS sequence"/>
</dbReference>
<dbReference type="OrthoDB" id="2142724at2759"/>
<comment type="caution">
    <text evidence="1">The sequence shown here is derived from an EMBL/GenBank/DDBJ whole genome shotgun (WGS) entry which is preliminary data.</text>
</comment>